<dbReference type="Proteomes" id="UP000663887">
    <property type="component" value="Unassembled WGS sequence"/>
</dbReference>
<sequence length="1075" mass="125654">MATIINDDLSDVIRLKEQADETFKNKQYEKAFTNYYVEGYKILKTKKYHDIGKRDQLLLTLSANIAQCLIEIAKETSDENVKSENYIKCHVYCNEALDLCNEHVNNNKIKEKCLYRSGIAYIGCGDYDSAITYFKSVLEINPNNTAAIEKLNQSIKMNKLPKEKVKENDFFYNQRLIQKENPFKIEDADAATKLSEELIKDMGFSATVKFSKSTAKIDWYYYFLSEGYSKLLETTFPSHKESDKDLFPILEEINYGGFSRAQNFLNEHYPEYNKFQNNNVSQLAKDKILFHAIIQRHLGNTEVALKLLQSSDRLFSKDEEFEYSLYVLEKVLCFQANSTESYTVETVNILLEQVLTLTTLDPEIHFDVRLLKAREYNLRQQKDKAYEYIMSFDYIGNPLYKAEFWLLLTELHRYFKRSVFSSKCLTLSSFSVFEMESTLSLLMYYKNFALCCAENGHFAAPERDGENFKKILGVKLHQTVNETAPLAIKLYHEKVAEIIDVFESIFLELYKSHASRDNLDSDFINQLAWKALRWSDYRITLGWYPELNLINKIIKPALKTLNIPEYHAFISFFLNKSYYEGQVMYQVVFKDTYKLFTTNIWMKNKDLCKCLDPVLDKISGKHFRFYSDFPSNEFPWTVESLKIEYNDIYLTFIQPIEDYLSKNKIYRLKLVLHEDFCSKILVGKQREAFQEQLELPKNACYIEYSTHRLSDSQIVSYVVFPNKTAYIKIINLQNGHENFIKDITYLTVDDDSSSSLDQKHSEKILEELYTILFKPLIDVLKQHNIEKIKIIPEGELQNIPFLSLIVEKGCYLIDIFEISIIPSIEFDQFVLTYEVFDNQQVEKVALFTTTNIDPNIEKEYALYDDDDKPIKLSDFVESIPGEIYSELNLKTTKEDLDLFFNDKKSNYTVFHWCGHTQYNHKRSDQNNDYSISGCLITEYTNKDKSVENFTHDTLLYSSDIIENYNLTHLKLAFLNSCNSYKARKTTRSGHLGLTRAFYAAGIPCVIATLVSVFDESKDFSDFFYEQIMKEHSISTSFTNAIRKLKKKTGDGHEHWSYYVLFGNGELKLNFIDSTK</sequence>
<dbReference type="Pfam" id="PF12770">
    <property type="entry name" value="CHAT"/>
    <property type="match status" value="1"/>
</dbReference>
<evidence type="ECO:0000259" key="7">
    <source>
        <dbReference type="Pfam" id="PF12770"/>
    </source>
</evidence>
<dbReference type="PROSITE" id="PS50005">
    <property type="entry name" value="TPR"/>
    <property type="match status" value="1"/>
</dbReference>
<name>A0A816N8Z6_9BILA</name>
<keyword evidence="4" id="KW-0413">Isomerase</keyword>
<dbReference type="PROSITE" id="PS50293">
    <property type="entry name" value="TPR_REGION"/>
    <property type="match status" value="1"/>
</dbReference>
<dbReference type="InterPro" id="IPR011990">
    <property type="entry name" value="TPR-like_helical_dom_sf"/>
</dbReference>
<evidence type="ECO:0000256" key="5">
    <source>
        <dbReference type="ARBA" id="ARBA00029569"/>
    </source>
</evidence>
<comment type="caution">
    <text evidence="8">The sequence shown here is derived from an EMBL/GenBank/DDBJ whole genome shotgun (WGS) entry which is preliminary data.</text>
</comment>
<evidence type="ECO:0000256" key="4">
    <source>
        <dbReference type="ARBA" id="ARBA00023235"/>
    </source>
</evidence>
<dbReference type="Pfam" id="PF00515">
    <property type="entry name" value="TPR_1"/>
    <property type="match status" value="1"/>
</dbReference>
<gene>
    <name evidence="9" type="ORF">UXM345_LOCUS10893</name>
    <name evidence="8" type="ORF">XDN619_LOCUS5272</name>
</gene>
<keyword evidence="3" id="KW-0697">Rotamase</keyword>
<protein>
    <recommendedName>
        <fullName evidence="2">peptidylprolyl isomerase</fullName>
        <ecNumber evidence="2">5.2.1.8</ecNumber>
    </recommendedName>
    <alternativeName>
        <fullName evidence="5">Rotamase</fullName>
    </alternativeName>
</protein>
<dbReference type="Proteomes" id="UP000663842">
    <property type="component" value="Unassembled WGS sequence"/>
</dbReference>
<evidence type="ECO:0000313" key="9">
    <source>
        <dbReference type="EMBL" id="CAF3907616.1"/>
    </source>
</evidence>
<dbReference type="EMBL" id="CAJOBF010001059">
    <property type="protein sequence ID" value="CAF3907616.1"/>
    <property type="molecule type" value="Genomic_DNA"/>
</dbReference>
<evidence type="ECO:0000256" key="2">
    <source>
        <dbReference type="ARBA" id="ARBA00013194"/>
    </source>
</evidence>
<proteinExistence type="predicted"/>
<feature type="domain" description="CHAT" evidence="7">
    <location>
        <begin position="763"/>
        <end position="1063"/>
    </location>
</feature>
<dbReference type="Gene3D" id="1.25.40.10">
    <property type="entry name" value="Tetratricopeptide repeat domain"/>
    <property type="match status" value="1"/>
</dbReference>
<evidence type="ECO:0000313" key="8">
    <source>
        <dbReference type="EMBL" id="CAF2032688.1"/>
    </source>
</evidence>
<dbReference type="AlphaFoldDB" id="A0A816N8Z6"/>
<evidence type="ECO:0000256" key="3">
    <source>
        <dbReference type="ARBA" id="ARBA00023110"/>
    </source>
</evidence>
<dbReference type="EMBL" id="CAJNRG010001343">
    <property type="protein sequence ID" value="CAF2032688.1"/>
    <property type="molecule type" value="Genomic_DNA"/>
</dbReference>
<reference evidence="8" key="1">
    <citation type="submission" date="2021-02" db="EMBL/GenBank/DDBJ databases">
        <authorList>
            <person name="Nowell W R."/>
        </authorList>
    </citation>
    <scope>NUCLEOTIDE SEQUENCE</scope>
</reference>
<keyword evidence="6" id="KW-0802">TPR repeat</keyword>
<dbReference type="SMART" id="SM00028">
    <property type="entry name" value="TPR"/>
    <property type="match status" value="1"/>
</dbReference>
<evidence type="ECO:0000256" key="6">
    <source>
        <dbReference type="PROSITE-ProRule" id="PRU00339"/>
    </source>
</evidence>
<dbReference type="PANTHER" id="PTHR46512">
    <property type="entry name" value="PEPTIDYLPROLYL ISOMERASE"/>
    <property type="match status" value="1"/>
</dbReference>
<organism evidence="8 10">
    <name type="scientific">Rotaria magnacalcarata</name>
    <dbReference type="NCBI Taxonomy" id="392030"/>
    <lineage>
        <taxon>Eukaryota</taxon>
        <taxon>Metazoa</taxon>
        <taxon>Spiralia</taxon>
        <taxon>Gnathifera</taxon>
        <taxon>Rotifera</taxon>
        <taxon>Eurotatoria</taxon>
        <taxon>Bdelloidea</taxon>
        <taxon>Philodinida</taxon>
        <taxon>Philodinidae</taxon>
        <taxon>Rotaria</taxon>
    </lineage>
</organism>
<evidence type="ECO:0000313" key="10">
    <source>
        <dbReference type="Proteomes" id="UP000663887"/>
    </source>
</evidence>
<accession>A0A816N8Z6</accession>
<feature type="repeat" description="TPR" evidence="6">
    <location>
        <begin position="111"/>
        <end position="144"/>
    </location>
</feature>
<evidence type="ECO:0000256" key="1">
    <source>
        <dbReference type="ARBA" id="ARBA00000971"/>
    </source>
</evidence>
<dbReference type="GO" id="GO:0003755">
    <property type="term" value="F:peptidyl-prolyl cis-trans isomerase activity"/>
    <property type="evidence" value="ECO:0007669"/>
    <property type="project" value="UniProtKB-EC"/>
</dbReference>
<dbReference type="InterPro" id="IPR019734">
    <property type="entry name" value="TPR_rpt"/>
</dbReference>
<dbReference type="InterPro" id="IPR050754">
    <property type="entry name" value="FKBP4/5/8-like"/>
</dbReference>
<dbReference type="InterPro" id="IPR024983">
    <property type="entry name" value="CHAT_dom"/>
</dbReference>
<dbReference type="SUPFAM" id="SSF48452">
    <property type="entry name" value="TPR-like"/>
    <property type="match status" value="1"/>
</dbReference>
<dbReference type="PANTHER" id="PTHR46512:SF9">
    <property type="entry name" value="PEPTIDYLPROLYL ISOMERASE"/>
    <property type="match status" value="1"/>
</dbReference>
<dbReference type="EC" id="5.2.1.8" evidence="2"/>
<comment type="catalytic activity">
    <reaction evidence="1">
        <text>[protein]-peptidylproline (omega=180) = [protein]-peptidylproline (omega=0)</text>
        <dbReference type="Rhea" id="RHEA:16237"/>
        <dbReference type="Rhea" id="RHEA-COMP:10747"/>
        <dbReference type="Rhea" id="RHEA-COMP:10748"/>
        <dbReference type="ChEBI" id="CHEBI:83833"/>
        <dbReference type="ChEBI" id="CHEBI:83834"/>
        <dbReference type="EC" id="5.2.1.8"/>
    </reaction>
</comment>